<dbReference type="Pfam" id="PF01844">
    <property type="entry name" value="HNH"/>
    <property type="match status" value="1"/>
</dbReference>
<dbReference type="CDD" id="cd00085">
    <property type="entry name" value="HNHc"/>
    <property type="match status" value="1"/>
</dbReference>
<evidence type="ECO:0000259" key="1">
    <source>
        <dbReference type="SMART" id="SM00507"/>
    </source>
</evidence>
<dbReference type="RefSeq" id="WP_380673817.1">
    <property type="nucleotide sequence ID" value="NZ_CP173186.1"/>
</dbReference>
<dbReference type="Proteomes" id="UP001589792">
    <property type="component" value="Unassembled WGS sequence"/>
</dbReference>
<evidence type="ECO:0000313" key="3">
    <source>
        <dbReference type="Proteomes" id="UP001589792"/>
    </source>
</evidence>
<dbReference type="InterPro" id="IPR003615">
    <property type="entry name" value="HNH_nuc"/>
</dbReference>
<keyword evidence="2" id="KW-0378">Hydrolase</keyword>
<comment type="caution">
    <text evidence="2">The sequence shown here is derived from an EMBL/GenBank/DDBJ whole genome shotgun (WGS) entry which is preliminary data.</text>
</comment>
<protein>
    <submittedName>
        <fullName evidence="2">HNH endonuclease</fullName>
    </submittedName>
</protein>
<dbReference type="SMART" id="SM00507">
    <property type="entry name" value="HNHc"/>
    <property type="match status" value="1"/>
</dbReference>
<keyword evidence="2" id="KW-0540">Nuclease</keyword>
<name>A0ABV6EB38_9GAMM</name>
<dbReference type="Gene3D" id="1.10.30.50">
    <property type="match status" value="1"/>
</dbReference>
<sequence length="229" mass="26546">MYLTSNDLEGVYKTAYDNFSVLKDTEKVGVYWNNKDNFELSEFKNYIKEFYIDKQNFTCPYCKQRIVVDHNLVWDAEHIIPKDTHPQFLMEPSNLCVSCKDCNSAKGNKNVLLNKNRKTLPIKGEDYIINHPHYDSYADNIKIIELCGYYLPINDKGRKTIEICGLLRFAYTYANYGDLSLRTKELIVELGSKLMDCTTVYEEAALLSFIKELASKGLAQMCTDYLNKE</sequence>
<feature type="domain" description="HNH nuclease" evidence="1">
    <location>
        <begin position="46"/>
        <end position="104"/>
    </location>
</feature>
<accession>A0ABV6EB38</accession>
<proteinExistence type="predicted"/>
<keyword evidence="2" id="KW-0255">Endonuclease</keyword>
<dbReference type="EMBL" id="JBHLXG010000004">
    <property type="protein sequence ID" value="MFC0226121.1"/>
    <property type="molecule type" value="Genomic_DNA"/>
</dbReference>
<evidence type="ECO:0000313" key="2">
    <source>
        <dbReference type="EMBL" id="MFC0226121.1"/>
    </source>
</evidence>
<keyword evidence="3" id="KW-1185">Reference proteome</keyword>
<reference evidence="2 3" key="1">
    <citation type="submission" date="2024-09" db="EMBL/GenBank/DDBJ databases">
        <authorList>
            <person name="Sun Q."/>
            <person name="Mori K."/>
        </authorList>
    </citation>
    <scope>NUCLEOTIDE SEQUENCE [LARGE SCALE GENOMIC DNA]</scope>
    <source>
        <strain evidence="2 3">CCM 8626</strain>
    </source>
</reference>
<organism evidence="2 3">
    <name type="scientific">Serratia aquatilis</name>
    <dbReference type="NCBI Taxonomy" id="1737515"/>
    <lineage>
        <taxon>Bacteria</taxon>
        <taxon>Pseudomonadati</taxon>
        <taxon>Pseudomonadota</taxon>
        <taxon>Gammaproteobacteria</taxon>
        <taxon>Enterobacterales</taxon>
        <taxon>Yersiniaceae</taxon>
        <taxon>Serratia</taxon>
    </lineage>
</organism>
<dbReference type="GO" id="GO:0004519">
    <property type="term" value="F:endonuclease activity"/>
    <property type="evidence" value="ECO:0007669"/>
    <property type="project" value="UniProtKB-KW"/>
</dbReference>
<gene>
    <name evidence="2" type="ORF">ACFFJ3_06330</name>
</gene>
<dbReference type="InterPro" id="IPR002711">
    <property type="entry name" value="HNH"/>
</dbReference>